<feature type="chain" id="PRO_5040375737" description="Coth protein-domain-containing protein" evidence="1">
    <location>
        <begin position="18"/>
        <end position="598"/>
    </location>
</feature>
<evidence type="ECO:0000256" key="1">
    <source>
        <dbReference type="SAM" id="SignalP"/>
    </source>
</evidence>
<dbReference type="Proteomes" id="UP000696485">
    <property type="component" value="Unassembled WGS sequence"/>
</dbReference>
<evidence type="ECO:0000313" key="3">
    <source>
        <dbReference type="Proteomes" id="UP000696485"/>
    </source>
</evidence>
<dbReference type="InterPro" id="IPR014867">
    <property type="entry name" value="Spore_coat_CotH_CotH2/3/7"/>
</dbReference>
<gene>
    <name evidence="2" type="ORF">BG006_003915</name>
</gene>
<protein>
    <recommendedName>
        <fullName evidence="4">Coth protein-domain-containing protein</fullName>
    </recommendedName>
</protein>
<proteinExistence type="predicted"/>
<dbReference type="PANTHER" id="PTHR40050:SF1">
    <property type="entry name" value="INNER SPORE COAT PROTEIN H"/>
    <property type="match status" value="1"/>
</dbReference>
<comment type="caution">
    <text evidence="2">The sequence shown here is derived from an EMBL/GenBank/DDBJ whole genome shotgun (WGS) entry which is preliminary data.</text>
</comment>
<name>A0A9P5SMS1_9FUNG</name>
<evidence type="ECO:0008006" key="4">
    <source>
        <dbReference type="Google" id="ProtNLM"/>
    </source>
</evidence>
<reference evidence="2" key="1">
    <citation type="journal article" date="2020" name="Fungal Divers.">
        <title>Resolving the Mortierellaceae phylogeny through synthesis of multi-gene phylogenetics and phylogenomics.</title>
        <authorList>
            <person name="Vandepol N."/>
            <person name="Liber J."/>
            <person name="Desiro A."/>
            <person name="Na H."/>
            <person name="Kennedy M."/>
            <person name="Barry K."/>
            <person name="Grigoriev I.V."/>
            <person name="Miller A.N."/>
            <person name="O'Donnell K."/>
            <person name="Stajich J.E."/>
            <person name="Bonito G."/>
        </authorList>
    </citation>
    <scope>NUCLEOTIDE SEQUENCE</scope>
    <source>
        <strain evidence="2">NVP1</strain>
    </source>
</reference>
<keyword evidence="1" id="KW-0732">Signal</keyword>
<evidence type="ECO:0000313" key="2">
    <source>
        <dbReference type="EMBL" id="KAF9333176.1"/>
    </source>
</evidence>
<dbReference type="PANTHER" id="PTHR40050">
    <property type="entry name" value="INNER SPORE COAT PROTEIN H"/>
    <property type="match status" value="1"/>
</dbReference>
<dbReference type="Pfam" id="PF08757">
    <property type="entry name" value="CotH"/>
    <property type="match status" value="1"/>
</dbReference>
<accession>A0A9P5SMS1</accession>
<dbReference type="AlphaFoldDB" id="A0A9P5SMS1"/>
<keyword evidence="3" id="KW-1185">Reference proteome</keyword>
<feature type="signal peptide" evidence="1">
    <location>
        <begin position="1"/>
        <end position="17"/>
    </location>
</feature>
<organism evidence="2 3">
    <name type="scientific">Podila minutissima</name>
    <dbReference type="NCBI Taxonomy" id="64525"/>
    <lineage>
        <taxon>Eukaryota</taxon>
        <taxon>Fungi</taxon>
        <taxon>Fungi incertae sedis</taxon>
        <taxon>Mucoromycota</taxon>
        <taxon>Mortierellomycotina</taxon>
        <taxon>Mortierellomycetes</taxon>
        <taxon>Mortierellales</taxon>
        <taxon>Mortierellaceae</taxon>
        <taxon>Podila</taxon>
    </lineage>
</organism>
<dbReference type="EMBL" id="JAAAUY010000217">
    <property type="protein sequence ID" value="KAF9333176.1"/>
    <property type="molecule type" value="Genomic_DNA"/>
</dbReference>
<sequence length="598" mass="67133">MKRLFLGLAMLASITLADVTYNVVGYPDTETGSFGVSVNGRITKLVTSSLTFPLWTGTVAGASATSEYKYVKLDDAGTPILEEKFVRKFEDLTDAQTRNEFFERPVTKTQLPNVPLVYEPWVMTDSKAFDDEQIATFHLTADAGQFEAMLQAPTEATPIKANVRYINAKVVHNVDNVTLGLSGKSSMEFNKMAFKLEFDTAYNQSFFSRPSIKLRSESSDPTMIREKLYIDMLNAMGVPSQQGAWVRLYVNSKPQGLYLMVDDIAKSFLKQTVHNGQTMERGALWQMNAPVVEDQADLRYRGPTSADYPADVYKMKNLGANPIDAPMTQLIQFMKDLQDFDASSTSAVDYWNRRLDLNGFLRNMAMEYLAGSWDAYWYSGSNYFMYFNPTLGEEGTIKGRWQWISTDFDGTFGDGDPTDTLTTYREYAKPDGHDRPMISKVILNNKGVNVLFEEILRETVGYAFKPEGLFPRLEAYERMLAWDVAWDYSLNKQRGSYPGKTCGWTENDFHNSIGGAVKDMNLGIKPWITQRAADLEVQLGFKVQPGALDRVKRPLHRPHGGKSNVEVNASALSSASTLPVVQRVWTALAMGVAVLAFF</sequence>